<name>A0A2S2DUU0_9BACT</name>
<dbReference type="SUPFAM" id="SSF109709">
    <property type="entry name" value="KorB DNA-binding domain-like"/>
    <property type="match status" value="1"/>
</dbReference>
<dbReference type="PANTHER" id="PTHR33375">
    <property type="entry name" value="CHROMOSOME-PARTITIONING PROTEIN PARB-RELATED"/>
    <property type="match status" value="1"/>
</dbReference>
<keyword evidence="3" id="KW-0238">DNA-binding</keyword>
<dbReference type="InterPro" id="IPR050336">
    <property type="entry name" value="Chromosome_partition/occlusion"/>
</dbReference>
<dbReference type="Proteomes" id="UP000245468">
    <property type="component" value="Chromosome"/>
</dbReference>
<organism evidence="5 6">
    <name type="scientific">Aquirufa nivalisilvae</name>
    <dbReference type="NCBI Taxonomy" id="2516557"/>
    <lineage>
        <taxon>Bacteria</taxon>
        <taxon>Pseudomonadati</taxon>
        <taxon>Bacteroidota</taxon>
        <taxon>Cytophagia</taxon>
        <taxon>Cytophagales</taxon>
        <taxon>Flectobacillaceae</taxon>
        <taxon>Aquirufa</taxon>
    </lineage>
</organism>
<feature type="domain" description="ParB-like N-terminal" evidence="4">
    <location>
        <begin position="50"/>
        <end position="140"/>
    </location>
</feature>
<dbReference type="FunFam" id="3.90.1530.30:FF:000001">
    <property type="entry name" value="Chromosome partitioning protein ParB"/>
    <property type="match status" value="1"/>
</dbReference>
<dbReference type="RefSeq" id="WP_109322825.1">
    <property type="nucleotide sequence ID" value="NZ_CP029346.1"/>
</dbReference>
<dbReference type="AlphaFoldDB" id="A0A2S2DUU0"/>
<evidence type="ECO:0000256" key="1">
    <source>
        <dbReference type="ARBA" id="ARBA00006295"/>
    </source>
</evidence>
<keyword evidence="2" id="KW-0159">Chromosome partition</keyword>
<dbReference type="GO" id="GO:0007059">
    <property type="term" value="P:chromosome segregation"/>
    <property type="evidence" value="ECO:0007669"/>
    <property type="project" value="UniProtKB-KW"/>
</dbReference>
<dbReference type="SUPFAM" id="SSF110849">
    <property type="entry name" value="ParB/Sulfiredoxin"/>
    <property type="match status" value="1"/>
</dbReference>
<dbReference type="InterPro" id="IPR041468">
    <property type="entry name" value="HTH_ParB/Spo0J"/>
</dbReference>
<evidence type="ECO:0000256" key="2">
    <source>
        <dbReference type="ARBA" id="ARBA00022829"/>
    </source>
</evidence>
<dbReference type="SMART" id="SM00470">
    <property type="entry name" value="ParB"/>
    <property type="match status" value="1"/>
</dbReference>
<dbReference type="InterPro" id="IPR004437">
    <property type="entry name" value="ParB/RepB/Spo0J"/>
</dbReference>
<dbReference type="Pfam" id="PF17762">
    <property type="entry name" value="HTH_ParB"/>
    <property type="match status" value="1"/>
</dbReference>
<dbReference type="EMBL" id="CP029346">
    <property type="protein sequence ID" value="AWL09123.1"/>
    <property type="molecule type" value="Genomic_DNA"/>
</dbReference>
<sequence>MSAKQESNSKKRIGLGRGLGALLEDSENVSHTSKHSSEFAGSLEGVNLMDEIPLEYIETNPYQPREHFEQEALADLAESIRIQGIIQPITVRKIAPKKFQLISGERRLQASKLAGLKSIPAYVRTADDQQMIEMALIENIQRENLNAIEIALSYKRLMDECQLKQEDLGNRVGKSRSNVTNYMRLLKLPIVIQAAIRDAKISMGHARCLVSVENLELQHVLFQKTISEEWSVRKLEDAVRQSAHPNMGKPDETKTLPLAELQQIQQTFASFFQSPVSFKMNDEGKGELKVSFKSKEELLKLLKAVQ</sequence>
<accession>A0A2S2DUU0</accession>
<reference evidence="6" key="1">
    <citation type="submission" date="2018-05" db="EMBL/GenBank/DDBJ databases">
        <title>Pseudarcicella sp. HME7025 Genome sequencing and assembly.</title>
        <authorList>
            <person name="Kim H."/>
            <person name="Kang H."/>
            <person name="Joh K."/>
        </authorList>
    </citation>
    <scope>NUCLEOTIDE SEQUENCE [LARGE SCALE GENOMIC DNA]</scope>
    <source>
        <strain evidence="6">HME7025</strain>
    </source>
</reference>
<dbReference type="PANTHER" id="PTHR33375:SF1">
    <property type="entry name" value="CHROMOSOME-PARTITIONING PROTEIN PARB-RELATED"/>
    <property type="match status" value="1"/>
</dbReference>
<dbReference type="Gene3D" id="3.90.1530.30">
    <property type="match status" value="1"/>
</dbReference>
<dbReference type="GO" id="GO:0005694">
    <property type="term" value="C:chromosome"/>
    <property type="evidence" value="ECO:0007669"/>
    <property type="project" value="TreeGrafter"/>
</dbReference>
<dbReference type="GO" id="GO:0003677">
    <property type="term" value="F:DNA binding"/>
    <property type="evidence" value="ECO:0007669"/>
    <property type="project" value="UniProtKB-KW"/>
</dbReference>
<dbReference type="Gene3D" id="1.10.10.2830">
    <property type="match status" value="1"/>
</dbReference>
<comment type="similarity">
    <text evidence="1">Belongs to the ParB family.</text>
</comment>
<dbReference type="NCBIfam" id="TIGR00180">
    <property type="entry name" value="parB_part"/>
    <property type="match status" value="1"/>
</dbReference>
<gene>
    <name evidence="5" type="ORF">HME7025_01261</name>
</gene>
<dbReference type="Pfam" id="PF02195">
    <property type="entry name" value="ParB_N"/>
    <property type="match status" value="1"/>
</dbReference>
<dbReference type="InterPro" id="IPR003115">
    <property type="entry name" value="ParB_N"/>
</dbReference>
<protein>
    <submittedName>
        <fullName evidence="5">Nucleoid occlusion protein</fullName>
    </submittedName>
</protein>
<evidence type="ECO:0000313" key="5">
    <source>
        <dbReference type="EMBL" id="AWL09123.1"/>
    </source>
</evidence>
<keyword evidence="6" id="KW-1185">Reference proteome</keyword>
<dbReference type="KEGG" id="psez:HME7025_01261"/>
<dbReference type="InterPro" id="IPR036086">
    <property type="entry name" value="ParB/Sulfiredoxin_sf"/>
</dbReference>
<dbReference type="FunFam" id="1.10.10.2830:FF:000001">
    <property type="entry name" value="Chromosome partitioning protein ParB"/>
    <property type="match status" value="1"/>
</dbReference>
<evidence type="ECO:0000256" key="3">
    <source>
        <dbReference type="ARBA" id="ARBA00023125"/>
    </source>
</evidence>
<dbReference type="CDD" id="cd16393">
    <property type="entry name" value="SPO0J_N"/>
    <property type="match status" value="1"/>
</dbReference>
<evidence type="ECO:0000259" key="4">
    <source>
        <dbReference type="SMART" id="SM00470"/>
    </source>
</evidence>
<proteinExistence type="inferred from homology"/>
<dbReference type="OrthoDB" id="9802051at2"/>
<evidence type="ECO:0000313" key="6">
    <source>
        <dbReference type="Proteomes" id="UP000245468"/>
    </source>
</evidence>